<dbReference type="CDD" id="cd00685">
    <property type="entry name" value="Trans_IPPS_HT"/>
    <property type="match status" value="1"/>
</dbReference>
<evidence type="ECO:0000256" key="8">
    <source>
        <dbReference type="ARBA" id="ARBA00066511"/>
    </source>
</evidence>
<keyword evidence="4" id="KW-0479">Metal-binding</keyword>
<evidence type="ECO:0000256" key="4">
    <source>
        <dbReference type="ARBA" id="ARBA00022723"/>
    </source>
</evidence>
<evidence type="ECO:0000256" key="11">
    <source>
        <dbReference type="ARBA" id="ARBA00083124"/>
    </source>
</evidence>
<dbReference type="GO" id="GO:0008299">
    <property type="term" value="P:isoprenoid biosynthetic process"/>
    <property type="evidence" value="ECO:0007669"/>
    <property type="project" value="InterPro"/>
</dbReference>
<name>A0A0M0EEE1_KOMEU</name>
<evidence type="ECO:0000256" key="2">
    <source>
        <dbReference type="ARBA" id="ARBA00006706"/>
    </source>
</evidence>
<dbReference type="FunFam" id="1.10.600.10:FF:000002">
    <property type="entry name" value="Octaprenyl diphosphate synthase"/>
    <property type="match status" value="1"/>
</dbReference>
<comment type="cofactor">
    <cofactor evidence="1">
        <name>Mg(2+)</name>
        <dbReference type="ChEBI" id="CHEBI:18420"/>
    </cofactor>
</comment>
<dbReference type="InterPro" id="IPR008949">
    <property type="entry name" value="Isoprenoid_synthase_dom_sf"/>
</dbReference>
<evidence type="ECO:0000256" key="13">
    <source>
        <dbReference type="SAM" id="MobiDB-lite"/>
    </source>
</evidence>
<dbReference type="Proteomes" id="UP000037566">
    <property type="component" value="Unassembled WGS sequence"/>
</dbReference>
<comment type="function">
    <text evidence="7">Supplies octaprenyl diphosphate, the precursor for the side chain of the isoprenoid quinones ubiquinone and menaquinone.</text>
</comment>
<gene>
    <name evidence="14" type="primary">ispB</name>
    <name evidence="14" type="ORF">KOEU_28920</name>
</gene>
<dbReference type="PATRIC" id="fig|33995.3.peg.3211"/>
<dbReference type="GO" id="GO:0106350">
    <property type="term" value="F:all-trans-octaprenyl-diphosphate synthase activity"/>
    <property type="evidence" value="ECO:0007669"/>
    <property type="project" value="UniProtKB-EC"/>
</dbReference>
<dbReference type="InterPro" id="IPR033749">
    <property type="entry name" value="Polyprenyl_synt_CS"/>
</dbReference>
<dbReference type="AlphaFoldDB" id="A0A0M0EEE1"/>
<dbReference type="SFLD" id="SFLDS00005">
    <property type="entry name" value="Isoprenoid_Synthase_Type_I"/>
    <property type="match status" value="1"/>
</dbReference>
<evidence type="ECO:0000256" key="6">
    <source>
        <dbReference type="ARBA" id="ARBA00051506"/>
    </source>
</evidence>
<keyword evidence="15" id="KW-1185">Reference proteome</keyword>
<dbReference type="GO" id="GO:0046872">
    <property type="term" value="F:metal ion binding"/>
    <property type="evidence" value="ECO:0007669"/>
    <property type="project" value="UniProtKB-KW"/>
</dbReference>
<evidence type="ECO:0000256" key="1">
    <source>
        <dbReference type="ARBA" id="ARBA00001946"/>
    </source>
</evidence>
<accession>A0A0M0EEE1</accession>
<dbReference type="SUPFAM" id="SSF48576">
    <property type="entry name" value="Terpenoid synthases"/>
    <property type="match status" value="1"/>
</dbReference>
<comment type="caution">
    <text evidence="14">The sequence shown here is derived from an EMBL/GenBank/DDBJ whole genome shotgun (WGS) entry which is preliminary data.</text>
</comment>
<dbReference type="InterPro" id="IPR000092">
    <property type="entry name" value="Polyprenyl_synt"/>
</dbReference>
<organism evidence="14 15">
    <name type="scientific">Komagataeibacter europaeus</name>
    <name type="common">Gluconacetobacter europaeus</name>
    <dbReference type="NCBI Taxonomy" id="33995"/>
    <lineage>
        <taxon>Bacteria</taxon>
        <taxon>Pseudomonadati</taxon>
        <taxon>Pseudomonadota</taxon>
        <taxon>Alphaproteobacteria</taxon>
        <taxon>Acetobacterales</taxon>
        <taxon>Acetobacteraceae</taxon>
        <taxon>Komagataeibacter</taxon>
    </lineage>
</organism>
<evidence type="ECO:0000256" key="7">
    <source>
        <dbReference type="ARBA" id="ARBA00055029"/>
    </source>
</evidence>
<dbReference type="Pfam" id="PF00348">
    <property type="entry name" value="polyprenyl_synt"/>
    <property type="match status" value="1"/>
</dbReference>
<protein>
    <recommendedName>
        <fullName evidence="9">Octaprenyl diphosphate synthase</fullName>
        <ecNumber evidence="8">2.5.1.90</ecNumber>
    </recommendedName>
    <alternativeName>
        <fullName evidence="11">All-trans-octaprenyl-diphosphate synthase</fullName>
    </alternativeName>
    <alternativeName>
        <fullName evidence="10">Octaprenyl pyrophosphate synthase</fullName>
    </alternativeName>
</protein>
<keyword evidence="3 12" id="KW-0808">Transferase</keyword>
<dbReference type="Gene3D" id="1.10.600.10">
    <property type="entry name" value="Farnesyl Diphosphate Synthase"/>
    <property type="match status" value="1"/>
</dbReference>
<dbReference type="STRING" id="33995.KOEU_28920"/>
<dbReference type="PANTHER" id="PTHR12001">
    <property type="entry name" value="GERANYLGERANYL PYROPHOSPHATE SYNTHASE"/>
    <property type="match status" value="1"/>
</dbReference>
<evidence type="ECO:0000256" key="12">
    <source>
        <dbReference type="RuleBase" id="RU004466"/>
    </source>
</evidence>
<dbReference type="PANTHER" id="PTHR12001:SF69">
    <property type="entry name" value="ALL TRANS-POLYPRENYL-DIPHOSPHATE SYNTHASE PDSS1"/>
    <property type="match status" value="1"/>
</dbReference>
<sequence>MALAVSLPESDETASQKDERARRPMADGSEVALRDLSDYLAEDMAACNRAIVERMDSPVALIPQLAAHLVAAGGKRLRPLLTLASARLCGYRPDATHQRHVALAACVEFIHTATLLHDDVVDESSLRRGMASANAVFGNKASVLVGDFLFARSFQLMTDDGSLKVMNILSSASATIAEGEVLQMSTQNDLSTRIDQYLEVIHGKTAALFAAACRVGAVVADREGAEEHALESYGTNLGMAFQLVDDALDYAADQARLGKTVGDDFREGKITLPVLAAYAAGSEEDRAFWHRVIEESEQKPEDLDHALRLIEQTGAIRITLDRATEYATAAREALSIFPPSRLRQLLQDTASYTINRLR</sequence>
<dbReference type="EC" id="2.5.1.90" evidence="8"/>
<comment type="similarity">
    <text evidence="2 12">Belongs to the FPP/GGPP synthase family.</text>
</comment>
<reference evidence="14" key="1">
    <citation type="submission" date="2015-08" db="EMBL/GenBank/DDBJ databases">
        <title>Draft genome sequence of Komagataeibacter europaeus CECT 8546 a cellulose producer strain from vinegar produced by the traditional method.</title>
        <authorList>
            <person name="Poehlein A."/>
            <person name="Valera M.J."/>
            <person name="Haack F.S."/>
            <person name="Mas A."/>
            <person name="Daniel R."/>
            <person name="Streit W.R."/>
            <person name="Mateo E."/>
        </authorList>
    </citation>
    <scope>NUCLEOTIDE SEQUENCE [LARGE SCALE GENOMIC DNA]</scope>
    <source>
        <strain evidence="14">CECT 8546</strain>
    </source>
</reference>
<dbReference type="PROSITE" id="PS00723">
    <property type="entry name" value="POLYPRENYL_SYNTHASE_1"/>
    <property type="match status" value="1"/>
</dbReference>
<evidence type="ECO:0000313" key="15">
    <source>
        <dbReference type="Proteomes" id="UP000037566"/>
    </source>
</evidence>
<dbReference type="EMBL" id="LHUQ01000024">
    <property type="protein sequence ID" value="KON63644.1"/>
    <property type="molecule type" value="Genomic_DNA"/>
</dbReference>
<feature type="region of interest" description="Disordered" evidence="13">
    <location>
        <begin position="1"/>
        <end position="27"/>
    </location>
</feature>
<evidence type="ECO:0000256" key="5">
    <source>
        <dbReference type="ARBA" id="ARBA00022842"/>
    </source>
</evidence>
<comment type="catalytic activity">
    <reaction evidence="6">
        <text>5 isopentenyl diphosphate + (2E,6E)-farnesyl diphosphate = all-trans-octaprenyl diphosphate + 5 diphosphate</text>
        <dbReference type="Rhea" id="RHEA:27798"/>
        <dbReference type="ChEBI" id="CHEBI:33019"/>
        <dbReference type="ChEBI" id="CHEBI:57711"/>
        <dbReference type="ChEBI" id="CHEBI:128769"/>
        <dbReference type="ChEBI" id="CHEBI:175763"/>
        <dbReference type="EC" id="2.5.1.90"/>
    </reaction>
</comment>
<evidence type="ECO:0000256" key="9">
    <source>
        <dbReference type="ARBA" id="ARBA00072473"/>
    </source>
</evidence>
<evidence type="ECO:0000313" key="14">
    <source>
        <dbReference type="EMBL" id="KON63644.1"/>
    </source>
</evidence>
<proteinExistence type="inferred from homology"/>
<keyword evidence="5" id="KW-0460">Magnesium</keyword>
<evidence type="ECO:0000256" key="10">
    <source>
        <dbReference type="ARBA" id="ARBA00079637"/>
    </source>
</evidence>
<feature type="compositionally biased region" description="Basic and acidic residues" evidence="13">
    <location>
        <begin position="14"/>
        <end position="25"/>
    </location>
</feature>
<evidence type="ECO:0000256" key="3">
    <source>
        <dbReference type="ARBA" id="ARBA00022679"/>
    </source>
</evidence>